<proteinExistence type="predicted"/>
<dbReference type="Gene3D" id="1.10.287.110">
    <property type="entry name" value="DnaJ domain"/>
    <property type="match status" value="1"/>
</dbReference>
<keyword evidence="4 7" id="KW-0472">Membrane</keyword>
<dbReference type="InterPro" id="IPR001623">
    <property type="entry name" value="DnaJ_domain"/>
</dbReference>
<evidence type="ECO:0000259" key="8">
    <source>
        <dbReference type="PROSITE" id="PS50076"/>
    </source>
</evidence>
<reference evidence="9" key="1">
    <citation type="submission" date="2020-12" db="EMBL/GenBank/DDBJ databases">
        <title>Metabolic potential, ecology and presence of endohyphal bacteria is reflected in genomic diversity of Mucoromycotina.</title>
        <authorList>
            <person name="Muszewska A."/>
            <person name="Okrasinska A."/>
            <person name="Steczkiewicz K."/>
            <person name="Drgas O."/>
            <person name="Orlowska M."/>
            <person name="Perlinska-Lenart U."/>
            <person name="Aleksandrzak-Piekarczyk T."/>
            <person name="Szatraj K."/>
            <person name="Zielenkiewicz U."/>
            <person name="Pilsyk S."/>
            <person name="Malc E."/>
            <person name="Mieczkowski P."/>
            <person name="Kruszewska J.S."/>
            <person name="Biernat P."/>
            <person name="Pawlowska J."/>
        </authorList>
    </citation>
    <scope>NUCLEOTIDE SEQUENCE</scope>
    <source>
        <strain evidence="9">WA0000017839</strain>
    </source>
</reference>
<evidence type="ECO:0000256" key="2">
    <source>
        <dbReference type="ARBA" id="ARBA00022729"/>
    </source>
</evidence>
<dbReference type="PANTHER" id="PTHR44653:SF2">
    <property type="entry name" value="DNAJ HOMOLOG SUBFAMILY C MEMBER 1"/>
    <property type="match status" value="1"/>
</dbReference>
<dbReference type="SMART" id="SM00271">
    <property type="entry name" value="DnaJ"/>
    <property type="match status" value="1"/>
</dbReference>
<dbReference type="PANTHER" id="PTHR44653">
    <property type="entry name" value="DNAJ HOMOLOG SUBFAMILY C MEMBER 1"/>
    <property type="match status" value="1"/>
</dbReference>
<dbReference type="Pfam" id="PF00226">
    <property type="entry name" value="DnaJ"/>
    <property type="match status" value="1"/>
</dbReference>
<dbReference type="PRINTS" id="PR00625">
    <property type="entry name" value="JDOMAIN"/>
</dbReference>
<dbReference type="GO" id="GO:0012505">
    <property type="term" value="C:endomembrane system"/>
    <property type="evidence" value="ECO:0007669"/>
    <property type="project" value="UniProtKB-SubCell"/>
</dbReference>
<evidence type="ECO:0000256" key="6">
    <source>
        <dbReference type="SAM" id="MobiDB-lite"/>
    </source>
</evidence>
<dbReference type="Proteomes" id="UP000603453">
    <property type="component" value="Unassembled WGS sequence"/>
</dbReference>
<keyword evidence="3 7" id="KW-1133">Transmembrane helix</keyword>
<feature type="domain" description="J" evidence="8">
    <location>
        <begin position="56"/>
        <end position="121"/>
    </location>
</feature>
<evidence type="ECO:0000256" key="1">
    <source>
        <dbReference type="ARBA" id="ARBA00022692"/>
    </source>
</evidence>
<dbReference type="InterPro" id="IPR036869">
    <property type="entry name" value="J_dom_sf"/>
</dbReference>
<evidence type="ECO:0000256" key="3">
    <source>
        <dbReference type="ARBA" id="ARBA00022989"/>
    </source>
</evidence>
<dbReference type="CDD" id="cd06257">
    <property type="entry name" value="DnaJ"/>
    <property type="match status" value="1"/>
</dbReference>
<accession>A0A8H7V1J3</accession>
<dbReference type="EMBL" id="JAEPRD010000049">
    <property type="protein sequence ID" value="KAG2203750.1"/>
    <property type="molecule type" value="Genomic_DNA"/>
</dbReference>
<dbReference type="OrthoDB" id="413400at2759"/>
<evidence type="ECO:0000256" key="4">
    <source>
        <dbReference type="ARBA" id="ARBA00023136"/>
    </source>
</evidence>
<evidence type="ECO:0000313" key="9">
    <source>
        <dbReference type="EMBL" id="KAG2203750.1"/>
    </source>
</evidence>
<sequence length="319" mass="36188">MTRVSFLKNQGILGLLLIIMVVLSTMVPNVKAWTEADFEIFDIVDALEKAEGKNTNFYNWLGVPATASQADISKAYRKLSLKWHPDKNQGDPKAKERFTRLGVIVTILRDPTSRERYNFFYKNGVPRWRGTGYLYSRFRPGLGTVIVVLTLIAAGMQYIAGQINYRQEKKKILEFIANARTQMIQDAPKGRAPTMGRSYIEVGQRHMRCEVKSDTAIVVYPDERSGEPIHLDAEWVTEPTFDSLFIVAWPKRLFNKITGKKELIVEEDEEVEEEQNEKVDSAVESPKAPAKKALRKRATGEKVNVVGAKVGGRRRPTKV</sequence>
<dbReference type="PROSITE" id="PS50076">
    <property type="entry name" value="DNAJ_2"/>
    <property type="match status" value="1"/>
</dbReference>
<feature type="region of interest" description="Disordered" evidence="6">
    <location>
        <begin position="268"/>
        <end position="296"/>
    </location>
</feature>
<evidence type="ECO:0000313" key="10">
    <source>
        <dbReference type="Proteomes" id="UP000603453"/>
    </source>
</evidence>
<keyword evidence="10" id="KW-1185">Reference proteome</keyword>
<dbReference type="AlphaFoldDB" id="A0A8H7V1J3"/>
<organism evidence="9 10">
    <name type="scientific">Mucor saturninus</name>
    <dbReference type="NCBI Taxonomy" id="64648"/>
    <lineage>
        <taxon>Eukaryota</taxon>
        <taxon>Fungi</taxon>
        <taxon>Fungi incertae sedis</taxon>
        <taxon>Mucoromycota</taxon>
        <taxon>Mucoromycotina</taxon>
        <taxon>Mucoromycetes</taxon>
        <taxon>Mucorales</taxon>
        <taxon>Mucorineae</taxon>
        <taxon>Mucoraceae</taxon>
        <taxon>Mucor</taxon>
    </lineage>
</organism>
<comment type="caution">
    <text evidence="9">The sequence shown here is derived from an EMBL/GenBank/DDBJ whole genome shotgun (WGS) entry which is preliminary data.</text>
</comment>
<keyword evidence="1 7" id="KW-0812">Transmembrane</keyword>
<keyword evidence="2" id="KW-0732">Signal</keyword>
<name>A0A8H7V1J3_9FUNG</name>
<protein>
    <recommendedName>
        <fullName evidence="8">J domain-containing protein</fullName>
    </recommendedName>
</protein>
<feature type="transmembrane region" description="Helical" evidence="7">
    <location>
        <begin position="141"/>
        <end position="161"/>
    </location>
</feature>
<feature type="transmembrane region" description="Helical" evidence="7">
    <location>
        <begin position="12"/>
        <end position="30"/>
    </location>
</feature>
<comment type="subcellular location">
    <subcellularLocation>
        <location evidence="5">Endomembrane system</location>
        <topology evidence="5">Single-pass membrane protein</topology>
    </subcellularLocation>
</comment>
<dbReference type="SUPFAM" id="SSF46565">
    <property type="entry name" value="Chaperone J-domain"/>
    <property type="match status" value="1"/>
</dbReference>
<evidence type="ECO:0000256" key="5">
    <source>
        <dbReference type="ARBA" id="ARBA00037847"/>
    </source>
</evidence>
<evidence type="ECO:0000256" key="7">
    <source>
        <dbReference type="SAM" id="Phobius"/>
    </source>
</evidence>
<dbReference type="InterPro" id="IPR052606">
    <property type="entry name" value="DnaJ_domain_protein"/>
</dbReference>
<gene>
    <name evidence="9" type="ORF">INT47_012683</name>
</gene>